<gene>
    <name evidence="2" type="ORF">AAF712_013057</name>
</gene>
<sequence length="227" mass="25633">MKNIENKLHAVVTKQEAWKVSDPLRKNIAHYVAAACLSVTIQAYHNDRTTSLIMQKIRNMNLDLPPTFDQDAAAQSTLKKSIEEALTQCCATMKKIRYAYKAHHDSNGQDYWGRVDAMLQEIRAAGSNDKRGIARYVKAILSKDRSNYGVEDSYKMPEHTLPSALQVNMDQQIDAADGLDGAGDDDDDDKHGKRNRKQGIVKITRRMTTIWRRAATMAATNELFSYI</sequence>
<dbReference type="Proteomes" id="UP001437256">
    <property type="component" value="Unassembled WGS sequence"/>
</dbReference>
<evidence type="ECO:0000256" key="1">
    <source>
        <dbReference type="SAM" id="MobiDB-lite"/>
    </source>
</evidence>
<evidence type="ECO:0000313" key="3">
    <source>
        <dbReference type="Proteomes" id="UP001437256"/>
    </source>
</evidence>
<accession>A0ABR2ZFU7</accession>
<reference evidence="2 3" key="1">
    <citation type="submission" date="2024-05" db="EMBL/GenBank/DDBJ databases">
        <title>A draft genome resource for the thread blight pathogen Marasmius tenuissimus strain MS-2.</title>
        <authorList>
            <person name="Yulfo-Soto G.E."/>
            <person name="Baruah I.K."/>
            <person name="Amoako-Attah I."/>
            <person name="Bukari Y."/>
            <person name="Meinhardt L.W."/>
            <person name="Bailey B.A."/>
            <person name="Cohen S.P."/>
        </authorList>
    </citation>
    <scope>NUCLEOTIDE SEQUENCE [LARGE SCALE GENOMIC DNA]</scope>
    <source>
        <strain evidence="2 3">MS-2</strain>
    </source>
</reference>
<feature type="region of interest" description="Disordered" evidence="1">
    <location>
        <begin position="176"/>
        <end position="199"/>
    </location>
</feature>
<proteinExistence type="predicted"/>
<comment type="caution">
    <text evidence="2">The sequence shown here is derived from an EMBL/GenBank/DDBJ whole genome shotgun (WGS) entry which is preliminary data.</text>
</comment>
<evidence type="ECO:0000313" key="2">
    <source>
        <dbReference type="EMBL" id="KAL0060163.1"/>
    </source>
</evidence>
<name>A0ABR2ZFU7_9AGAR</name>
<protein>
    <submittedName>
        <fullName evidence="2">Uncharacterized protein</fullName>
    </submittedName>
</protein>
<keyword evidence="3" id="KW-1185">Reference proteome</keyword>
<dbReference type="EMBL" id="JBBXMP010000189">
    <property type="protein sequence ID" value="KAL0060163.1"/>
    <property type="molecule type" value="Genomic_DNA"/>
</dbReference>
<organism evidence="2 3">
    <name type="scientific">Marasmius tenuissimus</name>
    <dbReference type="NCBI Taxonomy" id="585030"/>
    <lineage>
        <taxon>Eukaryota</taxon>
        <taxon>Fungi</taxon>
        <taxon>Dikarya</taxon>
        <taxon>Basidiomycota</taxon>
        <taxon>Agaricomycotina</taxon>
        <taxon>Agaricomycetes</taxon>
        <taxon>Agaricomycetidae</taxon>
        <taxon>Agaricales</taxon>
        <taxon>Marasmiineae</taxon>
        <taxon>Marasmiaceae</taxon>
        <taxon>Marasmius</taxon>
    </lineage>
</organism>